<dbReference type="EMBL" id="FZOT01000018">
    <property type="protein sequence ID" value="SNT23106.1"/>
    <property type="molecule type" value="Genomic_DNA"/>
</dbReference>
<dbReference type="Proteomes" id="UP000198284">
    <property type="component" value="Unassembled WGS sequence"/>
</dbReference>
<dbReference type="NCBIfam" id="NF041186">
    <property type="entry name" value="SenA"/>
    <property type="match status" value="1"/>
</dbReference>
<dbReference type="InterPro" id="IPR034660">
    <property type="entry name" value="DinB/YfiT-like"/>
</dbReference>
<dbReference type="InterPro" id="IPR030809">
    <property type="entry name" value="EgtB_signatur"/>
</dbReference>
<gene>
    <name evidence="2" type="ORF">SAMN06265795_11821</name>
</gene>
<dbReference type="SUPFAM" id="SSF109854">
    <property type="entry name" value="DinB/YfiT-like putative metalloenzymes"/>
    <property type="match status" value="1"/>
</dbReference>
<dbReference type="AlphaFoldDB" id="A0A239KXN0"/>
<reference evidence="2 3" key="1">
    <citation type="submission" date="2017-06" db="EMBL/GenBank/DDBJ databases">
        <authorList>
            <person name="Kim H.J."/>
            <person name="Triplett B.A."/>
        </authorList>
    </citation>
    <scope>NUCLEOTIDE SEQUENCE [LARGE SCALE GENOMIC DNA]</scope>
    <source>
        <strain evidence="2 3">U15</strain>
    </source>
</reference>
<feature type="domain" description="Sulfatase-modifying factor enzyme-like" evidence="1">
    <location>
        <begin position="183"/>
        <end position="322"/>
    </location>
</feature>
<dbReference type="InterPro" id="IPR042095">
    <property type="entry name" value="SUMF_sf"/>
</dbReference>
<dbReference type="SUPFAM" id="SSF56436">
    <property type="entry name" value="C-type lectin-like"/>
    <property type="match status" value="1"/>
</dbReference>
<dbReference type="PANTHER" id="PTHR23150:SF36">
    <property type="entry name" value="HERCYNINE OXYGENASE"/>
    <property type="match status" value="1"/>
</dbReference>
<name>A0A239KXN0_9BURK</name>
<proteinExistence type="predicted"/>
<sequence>MNDSFRTAAPDRLALALQHTRARNIALYRCFAAAAADRPEGVPLLPTVNPPLWEIGHIAWFAEWYILRGAASSAPGAAQSPAMIRSADGWFDSNGVAHDARWQLDLPPAGAIRTYCSEVLDRVLDKLSRAEADDATLYPYRLALAHEDMHGEAFLYTLQTLGLPLSPEAREFVDAPAEAMAQSDIAFPGGTLQVGSDDAESGFSFDNERRRHACHVPAFSIDSSLVTHAQYREFVADGGYENPGYWSSAGKAWLMAQERSAPAYWWREGRGWQCERFGRRIALPLHEPVRHVNLYEAQAYCMWAGRRLPTEFEWEYAARSGHPAFQWGSLWEWTCSPFEPYPGFEPDAYREYSAPWFGSHQTVRGASFATAPRMRSPIFRNFYLPQRNDIFVGFRTVAA</sequence>
<feature type="domain" description="Sulfatase-modifying factor enzyme-like" evidence="1">
    <location>
        <begin position="328"/>
        <end position="397"/>
    </location>
</feature>
<dbReference type="Pfam" id="PF03781">
    <property type="entry name" value="FGE-sulfatase"/>
    <property type="match status" value="2"/>
</dbReference>
<accession>A0A239KXN0</accession>
<organism evidence="2 3">
    <name type="scientific">Noviherbaspirillum humi</name>
    <dbReference type="NCBI Taxonomy" id="1688639"/>
    <lineage>
        <taxon>Bacteria</taxon>
        <taxon>Pseudomonadati</taxon>
        <taxon>Pseudomonadota</taxon>
        <taxon>Betaproteobacteria</taxon>
        <taxon>Burkholderiales</taxon>
        <taxon>Oxalobacteraceae</taxon>
        <taxon>Noviherbaspirillum</taxon>
    </lineage>
</organism>
<dbReference type="InterPro" id="IPR016187">
    <property type="entry name" value="CTDL_fold"/>
</dbReference>
<dbReference type="InterPro" id="IPR051043">
    <property type="entry name" value="Sulfatase_Mod_Factor_Kinase"/>
</dbReference>
<evidence type="ECO:0000313" key="3">
    <source>
        <dbReference type="Proteomes" id="UP000198284"/>
    </source>
</evidence>
<dbReference type="RefSeq" id="WP_176442570.1">
    <property type="nucleotide sequence ID" value="NZ_FZOT01000018.1"/>
</dbReference>
<evidence type="ECO:0000313" key="2">
    <source>
        <dbReference type="EMBL" id="SNT23106.1"/>
    </source>
</evidence>
<evidence type="ECO:0000259" key="1">
    <source>
        <dbReference type="Pfam" id="PF03781"/>
    </source>
</evidence>
<protein>
    <submittedName>
        <fullName evidence="2">Ergothioneine biosynthesis protein EgtB</fullName>
    </submittedName>
</protein>
<keyword evidence="3" id="KW-1185">Reference proteome</keyword>
<dbReference type="Gene3D" id="3.90.1580.10">
    <property type="entry name" value="paralog of FGE (formylglycine-generating enzyme)"/>
    <property type="match status" value="2"/>
</dbReference>
<dbReference type="PANTHER" id="PTHR23150">
    <property type="entry name" value="SULFATASE MODIFYING FACTOR 1, 2"/>
    <property type="match status" value="1"/>
</dbReference>
<dbReference type="InterPro" id="IPR005532">
    <property type="entry name" value="SUMF_dom"/>
</dbReference>
<dbReference type="NCBIfam" id="TIGR04373">
    <property type="entry name" value="egtB_X_signatur"/>
    <property type="match status" value="1"/>
</dbReference>